<dbReference type="InterPro" id="IPR000836">
    <property type="entry name" value="PRTase_dom"/>
</dbReference>
<evidence type="ECO:0000313" key="2">
    <source>
        <dbReference type="EMBL" id="KGB99166.1"/>
    </source>
</evidence>
<dbReference type="InterPro" id="IPR029057">
    <property type="entry name" value="PRTase-like"/>
</dbReference>
<evidence type="ECO:0000259" key="1">
    <source>
        <dbReference type="Pfam" id="PF00156"/>
    </source>
</evidence>
<dbReference type="Proteomes" id="UP000029575">
    <property type="component" value="Unassembled WGS sequence"/>
</dbReference>
<dbReference type="CDD" id="cd06223">
    <property type="entry name" value="PRTases_typeI"/>
    <property type="match status" value="1"/>
</dbReference>
<name>A0AA88Z2L8_BURCE</name>
<dbReference type="SUPFAM" id="SSF53271">
    <property type="entry name" value="PRTase-like"/>
    <property type="match status" value="1"/>
</dbReference>
<keyword evidence="2" id="KW-0808">Transferase</keyword>
<comment type="caution">
    <text evidence="2">The sequence shown here is derived from an EMBL/GenBank/DDBJ whole genome shotgun (WGS) entry which is preliminary data.</text>
</comment>
<reference evidence="2 3" key="1">
    <citation type="submission" date="2014-06" db="EMBL/GenBank/DDBJ databases">
        <authorList>
            <person name="Bishop-Lilly K.A."/>
            <person name="Broomall S.M."/>
            <person name="Chain P.S."/>
            <person name="Chertkov O."/>
            <person name="Coyne S.R."/>
            <person name="Daligault H.E."/>
            <person name="Davenport K.W."/>
            <person name="Erkkila T."/>
            <person name="Frey K.G."/>
            <person name="Gibbons H.S."/>
            <person name="Gu W."/>
            <person name="Jaissle J."/>
            <person name="Johnson S.L."/>
            <person name="Koroleva G.I."/>
            <person name="Ladner J.T."/>
            <person name="Lo C.-C."/>
            <person name="Minogue T.D."/>
            <person name="Munk C."/>
            <person name="Palacios G.F."/>
            <person name="Redden C.L."/>
            <person name="Rosenzweig C.N."/>
            <person name="Scholz M.B."/>
            <person name="Teshima H."/>
            <person name="Xu Y."/>
        </authorList>
    </citation>
    <scope>NUCLEOTIDE SEQUENCE [LARGE SCALE GENOMIC DNA]</scope>
    <source>
        <strain evidence="2 3">DWS 37UF10B-2</strain>
    </source>
</reference>
<organism evidence="2 3">
    <name type="scientific">Burkholderia cepacia</name>
    <name type="common">Pseudomonas cepacia</name>
    <dbReference type="NCBI Taxonomy" id="292"/>
    <lineage>
        <taxon>Bacteria</taxon>
        <taxon>Pseudomonadati</taxon>
        <taxon>Pseudomonadota</taxon>
        <taxon>Betaproteobacteria</taxon>
        <taxon>Burkholderiales</taxon>
        <taxon>Burkholderiaceae</taxon>
        <taxon>Burkholderia</taxon>
        <taxon>Burkholderia cepacia complex</taxon>
    </lineage>
</organism>
<dbReference type="AlphaFoldDB" id="A0AA88Z2L8"/>
<dbReference type="EMBL" id="JPGD01000005">
    <property type="protein sequence ID" value="KGB99166.1"/>
    <property type="molecule type" value="Genomic_DNA"/>
</dbReference>
<dbReference type="GO" id="GO:0016740">
    <property type="term" value="F:transferase activity"/>
    <property type="evidence" value="ECO:0007669"/>
    <property type="project" value="UniProtKB-KW"/>
</dbReference>
<dbReference type="Gene3D" id="3.40.50.2020">
    <property type="match status" value="1"/>
</dbReference>
<feature type="domain" description="Phosphoribosyltransferase" evidence="1">
    <location>
        <begin position="122"/>
        <end position="183"/>
    </location>
</feature>
<dbReference type="Pfam" id="PF00156">
    <property type="entry name" value="Pribosyltran"/>
    <property type="match status" value="1"/>
</dbReference>
<protein>
    <submittedName>
        <fullName evidence="2">Phosphoribosyl transferase domain protein</fullName>
    </submittedName>
</protein>
<sequence length="192" mass="20635">MGYVPQVQQIANLVEYHNYWIDDGQGNRVVNPAFDGNCKMLLDLKRDTERGHNAAVTHFSREVEAFLAAHGVPPPNLQVLIAIVPSSKQGTWGAGLEKIASNLIRRNANFIDATRVLERTTTIQKLAAGGNRNQAVHQASIRIGNGGAKIAQKTILLLDDITTTGNSLIACADLLCRAGAATVMPLALGRTT</sequence>
<evidence type="ECO:0000313" key="3">
    <source>
        <dbReference type="Proteomes" id="UP000029575"/>
    </source>
</evidence>
<accession>A0AA88Z2L8</accession>
<gene>
    <name evidence="2" type="ORF">DM43_3456</name>
</gene>
<proteinExistence type="predicted"/>